<feature type="domain" description="Calcineurin-like phosphoesterase" evidence="1">
    <location>
        <begin position="28"/>
        <end position="178"/>
    </location>
</feature>
<dbReference type="eggNOG" id="arCOG01150">
    <property type="taxonomic scope" value="Archaea"/>
</dbReference>
<reference evidence="3" key="2">
    <citation type="journal article" date="2010" name="Stand. Genomic Sci.">
        <title>Complete genome sequence of Thermosphaera aggregans type strain (M11TLT).</title>
        <authorList>
            <person name="Spring S."/>
            <person name="Rachel R."/>
            <person name="Lapidus A."/>
            <person name="Davenport K."/>
            <person name="Tice H."/>
            <person name="Copeland A."/>
            <person name="Cheng J.-F."/>
            <person name="Lucas S."/>
            <person name="Chen F."/>
            <person name="Nolan M."/>
            <person name="Bruce D."/>
            <person name="Goodwin L."/>
            <person name="Pitluck S."/>
            <person name="Ivanova N."/>
            <person name="Mavromatis K."/>
            <person name="Ovchinnikova G."/>
            <person name="Pati A."/>
            <person name="Chen A."/>
            <person name="Palaniappan K."/>
            <person name="Land M."/>
            <person name="Hauser L."/>
            <person name="Chang Y.-J."/>
            <person name="Jeffries C.C."/>
            <person name="Brettin T."/>
            <person name="Detter J.C."/>
            <person name="Tapia R."/>
            <person name="Han C."/>
            <person name="Heimerl T."/>
            <person name="Weikl F."/>
            <person name="Brambilla E."/>
            <person name="Goker M."/>
            <person name="Bristow J."/>
            <person name="Eisen J.A."/>
            <person name="Markowitz V."/>
            <person name="Hugenholtz P."/>
            <person name="Kyrpides N.C."/>
            <person name="Klenk H.-P."/>
        </authorList>
    </citation>
    <scope>NUCLEOTIDE SEQUENCE [LARGE SCALE GENOMIC DNA]</scope>
    <source>
        <strain evidence="3">DSM 11486 / M11TL</strain>
    </source>
</reference>
<dbReference type="CDD" id="cd07391">
    <property type="entry name" value="MPP_PF1019"/>
    <property type="match status" value="1"/>
</dbReference>
<protein>
    <submittedName>
        <fullName evidence="2">Metallophosphoesterase</fullName>
    </submittedName>
</protein>
<keyword evidence="3" id="KW-1185">Reference proteome</keyword>
<reference evidence="2 3" key="1">
    <citation type="journal article" date="2010" name="Stand. Genomic Sci.">
        <title>Complete genome sequence of Thermosphaera aggregans type strain (M11TL).</title>
        <authorList>
            <person name="Spring S."/>
            <person name="Rachel R."/>
            <person name="Lapidus A."/>
            <person name="Davenport K."/>
            <person name="Tice H."/>
            <person name="Copeland A."/>
            <person name="Cheng J.F."/>
            <person name="Lucas S."/>
            <person name="Chen F."/>
            <person name="Nolan M."/>
            <person name="Bruce D."/>
            <person name="Goodwin L."/>
            <person name="Pitluck S."/>
            <person name="Ivanova N."/>
            <person name="Mavromatis K."/>
            <person name="Ovchinnikova G."/>
            <person name="Pati A."/>
            <person name="Chen A."/>
            <person name="Palaniappan K."/>
            <person name="Land M."/>
            <person name="Hauser L."/>
            <person name="Chang Y.J."/>
            <person name="Jeffries C.C."/>
            <person name="Brettin T."/>
            <person name="Detter J.C."/>
            <person name="Tapia R."/>
            <person name="Han C."/>
            <person name="Heimerl T."/>
            <person name="Weikl F."/>
            <person name="Brambilla E."/>
            <person name="Goker M."/>
            <person name="Bristow J."/>
            <person name="Eisen J.A."/>
            <person name="Markowitz V."/>
            <person name="Hugenholtz P."/>
            <person name="Kyrpides N.C."/>
            <person name="Klenk H.P."/>
        </authorList>
    </citation>
    <scope>NUCLEOTIDE SEQUENCE [LARGE SCALE GENOMIC DNA]</scope>
    <source>
        <strain evidence="3">DSM 11486 / M11TL</strain>
    </source>
</reference>
<dbReference type="GeneID" id="9165232"/>
<dbReference type="EMBL" id="CP001939">
    <property type="protein sequence ID" value="ADG90500.1"/>
    <property type="molecule type" value="Genomic_DNA"/>
</dbReference>
<dbReference type="SUPFAM" id="SSF56300">
    <property type="entry name" value="Metallo-dependent phosphatases"/>
    <property type="match status" value="1"/>
</dbReference>
<dbReference type="Gene3D" id="3.60.21.10">
    <property type="match status" value="1"/>
</dbReference>
<organism evidence="2 3">
    <name type="scientific">Thermosphaera aggregans (strain DSM 11486 / M11TL)</name>
    <dbReference type="NCBI Taxonomy" id="633148"/>
    <lineage>
        <taxon>Archaea</taxon>
        <taxon>Thermoproteota</taxon>
        <taxon>Thermoprotei</taxon>
        <taxon>Desulfurococcales</taxon>
        <taxon>Desulfurococcaceae</taxon>
        <taxon>Thermosphaera</taxon>
    </lineage>
</organism>
<dbReference type="RefSeq" id="WP_013129093.1">
    <property type="nucleotide sequence ID" value="NC_014160.1"/>
</dbReference>
<dbReference type="Proteomes" id="UP000002376">
    <property type="component" value="Chromosome"/>
</dbReference>
<dbReference type="HOGENOM" id="CLU_075478_0_1_2"/>
<dbReference type="InterPro" id="IPR029052">
    <property type="entry name" value="Metallo-depent_PP-like"/>
</dbReference>
<dbReference type="KEGG" id="tag:Tagg_0220"/>
<dbReference type="Pfam" id="PF00149">
    <property type="entry name" value="Metallophos"/>
    <property type="match status" value="1"/>
</dbReference>
<name>D5U050_THEAM</name>
<dbReference type="PANTHER" id="PTHR39323">
    <property type="entry name" value="BLR1149 PROTEIN"/>
    <property type="match status" value="1"/>
</dbReference>
<evidence type="ECO:0000313" key="2">
    <source>
        <dbReference type="EMBL" id="ADG90500.1"/>
    </source>
</evidence>
<proteinExistence type="predicted"/>
<dbReference type="AlphaFoldDB" id="D5U050"/>
<dbReference type="PANTHER" id="PTHR39323:SF1">
    <property type="entry name" value="BLR1149 PROTEIN"/>
    <property type="match status" value="1"/>
</dbReference>
<gene>
    <name evidence="2" type="ordered locus">Tagg_0220</name>
</gene>
<dbReference type="GO" id="GO:0016787">
    <property type="term" value="F:hydrolase activity"/>
    <property type="evidence" value="ECO:0007669"/>
    <property type="project" value="InterPro"/>
</dbReference>
<reference key="3">
    <citation type="submission" date="2010-02" db="EMBL/GenBank/DDBJ databases">
        <title>Complete genome sequence of Thermosphaera aggregans type strain (M11TL).</title>
        <authorList>
            <consortium name="US DOE Joint Genome Institute (JGI-PGF)"/>
            <person name="Spring S."/>
            <person name="Lapidus A."/>
            <person name="Munk C."/>
            <person name="Schroeder M."/>
            <person name="Glavina Del Rio T."/>
            <person name="Tice H."/>
            <person name="Copeland A."/>
            <person name="Cheng J.-F."/>
            <person name="Lucas S."/>
            <person name="Chen F."/>
            <person name="Nolan M."/>
            <person name="Bruce D."/>
            <person name="Goodwin L."/>
            <person name="Pitluck S."/>
            <person name="Ivanova N."/>
            <person name="Mavromatis K."/>
            <person name="Ovchinnikova G."/>
            <person name="Pati A."/>
            <person name="Chen A."/>
            <person name="Palaniappan K."/>
            <person name="Land M."/>
            <person name="Hauser L."/>
            <person name="Chang Y.-J."/>
            <person name="Jeffries C.C."/>
            <person name="Brettin T."/>
            <person name="Detter J.C."/>
            <person name="Tapia R."/>
            <person name="Han C."/>
            <person name="Chain P."/>
            <person name="Heimerl T."/>
            <person name="Weik F."/>
            <person name="Goker M."/>
            <person name="Rachel R."/>
            <person name="Bristow J."/>
            <person name="Eisen J.A."/>
            <person name="Markowitz V."/>
            <person name="Hugenholtz P."/>
            <person name="Kyrpides N.C."/>
            <person name="Klenk H.-P."/>
        </authorList>
    </citation>
    <scope>NUCLEOTIDE SEQUENCE</scope>
    <source>
        <strain>DSM 11486</strain>
    </source>
</reference>
<accession>D5U050</accession>
<dbReference type="STRING" id="633148.Tagg_0220"/>
<evidence type="ECO:0000313" key="3">
    <source>
        <dbReference type="Proteomes" id="UP000002376"/>
    </source>
</evidence>
<sequence>MRKLFPDMENLEIHVIPGTPFLYLANRKTLLMADLHLGFEEAAARGLEYSLRGRSGYSGIFLPRIQFRRIVDMLNRVLEHISVERVVVNGDLKHAFDRLLRQEKMEVKSFLQYLRQRGISEFLLVRGNHDNFVRNIIRQEGGSVVNALSVSEDGIQVFITHGHEYFTAEEYDIVVIGHEHPSIKCFGGRRFPVFQKTPLNKDKWLVIMPAAGPYHPGTLVSPNPNDYLSPYVKRTEHLHKSKILFWIEIEQGEELVEHVSSVLESPLLRIDRVTFGEKEYALIEFADLETASILCSYE</sequence>
<dbReference type="InterPro" id="IPR004843">
    <property type="entry name" value="Calcineurin-like_PHP"/>
</dbReference>
<evidence type="ECO:0000259" key="1">
    <source>
        <dbReference type="Pfam" id="PF00149"/>
    </source>
</evidence>